<keyword evidence="2" id="KW-1185">Reference proteome</keyword>
<dbReference type="AlphaFoldDB" id="A0A0E3UTW2"/>
<dbReference type="PATRIC" id="fig|1069640.6.peg.672"/>
<evidence type="ECO:0000313" key="2">
    <source>
        <dbReference type="Proteomes" id="UP000033103"/>
    </source>
</evidence>
<name>A0A0E3UTW2_9FUSO</name>
<reference evidence="1 2" key="1">
    <citation type="journal article" date="2012" name="BMC Genomics">
        <title>Genomic sequence analysis and characterization of Sneathia amnii sp. nov.</title>
        <authorList>
            <consortium name="Vaginal Microbiome Consortium (additional members)"/>
            <person name="Harwich M.D.Jr."/>
            <person name="Serrano M.G."/>
            <person name="Fettweis J.M."/>
            <person name="Alves J.M."/>
            <person name="Reimers M.A."/>
            <person name="Buck G.A."/>
            <person name="Jefferson K.K."/>
        </authorList>
    </citation>
    <scope>NUCLEOTIDE SEQUENCE [LARGE SCALE GENOMIC DNA]</scope>
    <source>
        <strain evidence="1 2">SN35</strain>
    </source>
</reference>
<sequence length="87" mass="10678">MYETNFNREALEFIYNEVTNHFGEYKYIGPDYSITGYFYELLVRTIKKFNIDNEVFIYITKIDDDEYDEFCDKLEHRMVDLNILPYD</sequence>
<dbReference type="KEGG" id="sns:VC03_03410"/>
<accession>A0A0E3UTW2</accession>
<dbReference type="EMBL" id="CP011280">
    <property type="protein sequence ID" value="AKC95569.1"/>
    <property type="molecule type" value="Genomic_DNA"/>
</dbReference>
<dbReference type="RefSeq" id="WP_046328675.1">
    <property type="nucleotide sequence ID" value="NZ_CAUPIC010000002.1"/>
</dbReference>
<dbReference type="Proteomes" id="UP000033103">
    <property type="component" value="Chromosome"/>
</dbReference>
<proteinExistence type="predicted"/>
<dbReference type="HOGENOM" id="CLU_2481638_0_0_0"/>
<evidence type="ECO:0000313" key="1">
    <source>
        <dbReference type="EMBL" id="AKC95569.1"/>
    </source>
</evidence>
<organism evidence="1 2">
    <name type="scientific">Sneathia vaginalis</name>
    <dbReference type="NCBI Taxonomy" id="187101"/>
    <lineage>
        <taxon>Bacteria</taxon>
        <taxon>Fusobacteriati</taxon>
        <taxon>Fusobacteriota</taxon>
        <taxon>Fusobacteriia</taxon>
        <taxon>Fusobacteriales</taxon>
        <taxon>Leptotrichiaceae</taxon>
        <taxon>Sneathia</taxon>
    </lineage>
</organism>
<gene>
    <name evidence="1" type="ORF">VC03_03410</name>
</gene>
<dbReference type="STRING" id="187101.VC03_03410"/>
<protein>
    <submittedName>
        <fullName evidence="1">Uncharacterized protein</fullName>
    </submittedName>
</protein>